<dbReference type="AlphaFoldDB" id="V5H2H4"/>
<reference evidence="1" key="1">
    <citation type="journal article" date="2015" name="Sci. Rep.">
        <title>Tissue- and time-dependent transcription in Ixodes ricinus salivary glands and midguts when blood feeding on the vertebrate host.</title>
        <authorList>
            <person name="Kotsyfakis M."/>
            <person name="Schwarz A."/>
            <person name="Erhart J."/>
            <person name="Ribeiro J.M."/>
        </authorList>
    </citation>
    <scope>NUCLEOTIDE SEQUENCE</scope>
    <source>
        <tissue evidence="1">Salivary gland and midgut</tissue>
    </source>
</reference>
<name>V5H2H4_IXORI</name>
<dbReference type="GO" id="GO:0004386">
    <property type="term" value="F:helicase activity"/>
    <property type="evidence" value="ECO:0007669"/>
    <property type="project" value="UniProtKB-KW"/>
</dbReference>
<keyword evidence="1" id="KW-0347">Helicase</keyword>
<keyword evidence="1" id="KW-0378">Hydrolase</keyword>
<dbReference type="Pfam" id="PF21010">
    <property type="entry name" value="HA2_C"/>
    <property type="match status" value="1"/>
</dbReference>
<sequence length="69" mass="7470">MAPQLAKALVYAAFFGCLGPVLSLAALLSETSNLFTDRESSSKSIRQVKACHDPSMRSDHLALAEIFSR</sequence>
<keyword evidence="1" id="KW-0547">Nucleotide-binding</keyword>
<proteinExistence type="evidence at transcript level"/>
<keyword evidence="1" id="KW-0067">ATP-binding</keyword>
<dbReference type="EMBL" id="GANP01013309">
    <property type="protein sequence ID" value="JAB71159.1"/>
    <property type="molecule type" value="mRNA"/>
</dbReference>
<accession>V5H2H4</accession>
<protein>
    <submittedName>
        <fullName evidence="1">Putative atp-dependent rna helicase a</fullName>
    </submittedName>
</protein>
<organism evidence="1">
    <name type="scientific">Ixodes ricinus</name>
    <name type="common">Common tick</name>
    <name type="synonym">Acarus ricinus</name>
    <dbReference type="NCBI Taxonomy" id="34613"/>
    <lineage>
        <taxon>Eukaryota</taxon>
        <taxon>Metazoa</taxon>
        <taxon>Ecdysozoa</taxon>
        <taxon>Arthropoda</taxon>
        <taxon>Chelicerata</taxon>
        <taxon>Arachnida</taxon>
        <taxon>Acari</taxon>
        <taxon>Parasitiformes</taxon>
        <taxon>Ixodida</taxon>
        <taxon>Ixodoidea</taxon>
        <taxon>Ixodidae</taxon>
        <taxon>Ixodinae</taxon>
        <taxon>Ixodes</taxon>
    </lineage>
</organism>
<evidence type="ECO:0000313" key="1">
    <source>
        <dbReference type="EMBL" id="JAB71159.1"/>
    </source>
</evidence>
<feature type="non-terminal residue" evidence="1">
    <location>
        <position position="69"/>
    </location>
</feature>
<dbReference type="Gene3D" id="1.20.120.1080">
    <property type="match status" value="1"/>
</dbReference>